<comment type="caution">
    <text evidence="8">The sequence shown here is derived from an EMBL/GenBank/DDBJ whole genome shotgun (WGS) entry which is preliminary data.</text>
</comment>
<dbReference type="InterPro" id="IPR013527">
    <property type="entry name" value="YicC-like_N"/>
</dbReference>
<evidence type="ECO:0000256" key="1">
    <source>
        <dbReference type="ARBA" id="ARBA00001968"/>
    </source>
</evidence>
<dbReference type="Proteomes" id="UP000886721">
    <property type="component" value="Unassembled WGS sequence"/>
</dbReference>
<evidence type="ECO:0000256" key="2">
    <source>
        <dbReference type="ARBA" id="ARBA00022722"/>
    </source>
</evidence>
<dbReference type="PANTHER" id="PTHR30636">
    <property type="entry name" value="UPF0701 PROTEIN YICC"/>
    <property type="match status" value="1"/>
</dbReference>
<keyword evidence="2" id="KW-0540">Nuclease</keyword>
<keyword evidence="3" id="KW-0255">Endonuclease</keyword>
<gene>
    <name evidence="8" type="ORF">H9735_12990</name>
</gene>
<comment type="similarity">
    <text evidence="5">Belongs to the YicC/YloC family.</text>
</comment>
<evidence type="ECO:0000313" key="9">
    <source>
        <dbReference type="Proteomes" id="UP000886721"/>
    </source>
</evidence>
<evidence type="ECO:0000259" key="7">
    <source>
        <dbReference type="Pfam" id="PF08340"/>
    </source>
</evidence>
<dbReference type="AlphaFoldDB" id="A0A9D1WXK3"/>
<dbReference type="PANTHER" id="PTHR30636:SF3">
    <property type="entry name" value="UPF0701 PROTEIN YICC"/>
    <property type="match status" value="1"/>
</dbReference>
<reference evidence="8" key="1">
    <citation type="journal article" date="2021" name="PeerJ">
        <title>Extensive microbial diversity within the chicken gut microbiome revealed by metagenomics and culture.</title>
        <authorList>
            <person name="Gilroy R."/>
            <person name="Ravi A."/>
            <person name="Getino M."/>
            <person name="Pursley I."/>
            <person name="Horton D.L."/>
            <person name="Alikhan N.F."/>
            <person name="Baker D."/>
            <person name="Gharbi K."/>
            <person name="Hall N."/>
            <person name="Watson M."/>
            <person name="Adriaenssens E.M."/>
            <person name="Foster-Nyarko E."/>
            <person name="Jarju S."/>
            <person name="Secka A."/>
            <person name="Antonio M."/>
            <person name="Oren A."/>
            <person name="Chaudhuri R.R."/>
            <person name="La Ragione R."/>
            <person name="Hildebrand F."/>
            <person name="Pallen M.J."/>
        </authorList>
    </citation>
    <scope>NUCLEOTIDE SEQUENCE</scope>
    <source>
        <strain evidence="8">CHK191-13928</strain>
    </source>
</reference>
<organism evidence="8 9">
    <name type="scientific">Candidatus Anaerostipes excrementavium</name>
    <dbReference type="NCBI Taxonomy" id="2838463"/>
    <lineage>
        <taxon>Bacteria</taxon>
        <taxon>Bacillati</taxon>
        <taxon>Bacillota</taxon>
        <taxon>Clostridia</taxon>
        <taxon>Lachnospirales</taxon>
        <taxon>Lachnospiraceae</taxon>
        <taxon>Anaerostipes</taxon>
    </lineage>
</organism>
<comment type="cofactor">
    <cofactor evidence="1">
        <name>a divalent metal cation</name>
        <dbReference type="ChEBI" id="CHEBI:60240"/>
    </cofactor>
</comment>
<evidence type="ECO:0000256" key="3">
    <source>
        <dbReference type="ARBA" id="ARBA00022759"/>
    </source>
</evidence>
<feature type="domain" description="Endoribonuclease YicC-like C-terminal" evidence="7">
    <location>
        <begin position="174"/>
        <end position="294"/>
    </location>
</feature>
<reference evidence="8" key="2">
    <citation type="submission" date="2021-04" db="EMBL/GenBank/DDBJ databases">
        <authorList>
            <person name="Gilroy R."/>
        </authorList>
    </citation>
    <scope>NUCLEOTIDE SEQUENCE</scope>
    <source>
        <strain evidence="8">CHK191-13928</strain>
    </source>
</reference>
<dbReference type="GO" id="GO:0016787">
    <property type="term" value="F:hydrolase activity"/>
    <property type="evidence" value="ECO:0007669"/>
    <property type="project" value="UniProtKB-KW"/>
</dbReference>
<evidence type="ECO:0000256" key="4">
    <source>
        <dbReference type="ARBA" id="ARBA00022801"/>
    </source>
</evidence>
<dbReference type="GO" id="GO:0004521">
    <property type="term" value="F:RNA endonuclease activity"/>
    <property type="evidence" value="ECO:0007669"/>
    <property type="project" value="InterPro"/>
</dbReference>
<name>A0A9D1WXK3_9FIRM</name>
<sequence length="294" mass="34043">MIKSMTGFGHGEMSNAANQKVTIEMKAVNHRYCDISLKLPKKFTMFEAAIRKIMKEYVSRGKVDIYISFEDLSQTGIGLLYNREIAGEYMEIFRKMQEEFQIEMDITASAMARFPEVVTVEEKPQDEEVWWELIEASLREAAEKFVEARSTEGEHLKKDLLQKLDQMEEDVAFIESRSPDIIKEYRVKLEERVKEFLEDSSIEENRIAAEVALYADKMAVDEEIVRLQSHIRSMRDILRKGNGAVGRKLDFMAQEMNREANTILSKSSDADLAEHAIELKTNVEKVREQIQNIE</sequence>
<evidence type="ECO:0000259" key="6">
    <source>
        <dbReference type="Pfam" id="PF03755"/>
    </source>
</evidence>
<keyword evidence="4" id="KW-0378">Hydrolase</keyword>
<protein>
    <submittedName>
        <fullName evidence="8">YicC family protein</fullName>
    </submittedName>
</protein>
<accession>A0A9D1WXK3</accession>
<dbReference type="InterPro" id="IPR005229">
    <property type="entry name" value="YicC/YloC-like"/>
</dbReference>
<feature type="domain" description="Endoribonuclease YicC-like N-terminal" evidence="6">
    <location>
        <begin position="2"/>
        <end position="158"/>
    </location>
</feature>
<proteinExistence type="inferred from homology"/>
<dbReference type="InterPro" id="IPR013551">
    <property type="entry name" value="YicC-like_C"/>
</dbReference>
<dbReference type="NCBIfam" id="TIGR00255">
    <property type="entry name" value="YicC/YloC family endoribonuclease"/>
    <property type="match status" value="1"/>
</dbReference>
<dbReference type="Pfam" id="PF08340">
    <property type="entry name" value="YicC-like_C"/>
    <property type="match status" value="1"/>
</dbReference>
<evidence type="ECO:0000256" key="5">
    <source>
        <dbReference type="ARBA" id="ARBA00035648"/>
    </source>
</evidence>
<dbReference type="EMBL" id="DXEM01000039">
    <property type="protein sequence ID" value="HIX69018.1"/>
    <property type="molecule type" value="Genomic_DNA"/>
</dbReference>
<dbReference type="Pfam" id="PF03755">
    <property type="entry name" value="YicC-like_N"/>
    <property type="match status" value="1"/>
</dbReference>
<evidence type="ECO:0000313" key="8">
    <source>
        <dbReference type="EMBL" id="HIX69018.1"/>
    </source>
</evidence>